<comment type="caution">
    <text evidence="1">The sequence shown here is derived from an EMBL/GenBank/DDBJ whole genome shotgun (WGS) entry which is preliminary data.</text>
</comment>
<organism evidence="1 2">
    <name type="scientific">Pinibacter aurantiacus</name>
    <dbReference type="NCBI Taxonomy" id="2851599"/>
    <lineage>
        <taxon>Bacteria</taxon>
        <taxon>Pseudomonadati</taxon>
        <taxon>Bacteroidota</taxon>
        <taxon>Chitinophagia</taxon>
        <taxon>Chitinophagales</taxon>
        <taxon>Chitinophagaceae</taxon>
        <taxon>Pinibacter</taxon>
    </lineage>
</organism>
<protein>
    <submittedName>
        <fullName evidence="1">DUF2004 domain-containing protein</fullName>
    </submittedName>
</protein>
<gene>
    <name evidence="1" type="ORF">KTO63_24180</name>
</gene>
<dbReference type="AlphaFoldDB" id="A0A9E2W9M2"/>
<evidence type="ECO:0000313" key="2">
    <source>
        <dbReference type="Proteomes" id="UP000812270"/>
    </source>
</evidence>
<dbReference type="RefSeq" id="WP_217794553.1">
    <property type="nucleotide sequence ID" value="NZ_JAHSPG010000018.1"/>
</dbReference>
<evidence type="ECO:0000313" key="1">
    <source>
        <dbReference type="EMBL" id="MBV4360286.1"/>
    </source>
</evidence>
<accession>A0A9E2W9M2</accession>
<dbReference type="Proteomes" id="UP000812270">
    <property type="component" value="Unassembled WGS sequence"/>
</dbReference>
<keyword evidence="2" id="KW-1185">Reference proteome</keyword>
<name>A0A9E2W9M2_9BACT</name>
<dbReference type="EMBL" id="JAHSPG010000018">
    <property type="protein sequence ID" value="MBV4360286.1"/>
    <property type="molecule type" value="Genomic_DNA"/>
</dbReference>
<reference evidence="1" key="1">
    <citation type="submission" date="2021-06" db="EMBL/GenBank/DDBJ databases">
        <authorList>
            <person name="Huq M.A."/>
        </authorList>
    </citation>
    <scope>NUCLEOTIDE SEQUENCE</scope>
    <source>
        <strain evidence="1">MAH-26</strain>
    </source>
</reference>
<sequence>MASYPLPYFGNIDSENLKEYYRIRADFNGREISIDLNFNADSIDEKGFNLMKRLLESIESFDRRNKEYIIRNYTEEVGAVRFYVQFHLDEEEMGADELFGIVDFSNEIESPEIQLVKALQLKRLGLYPHNSAKQFAIFDYSIGDEISQYLVVILTDENGNINEITVES</sequence>
<proteinExistence type="predicted"/>